<reference evidence="3 4" key="1">
    <citation type="journal article" date="2021" name="Hortic Res">
        <title>The domestication of Cucurbita argyrosperma as revealed by the genome of its wild relative.</title>
        <authorList>
            <person name="Barrera-Redondo J."/>
            <person name="Sanchez-de la Vega G."/>
            <person name="Aguirre-Liguori J.A."/>
            <person name="Castellanos-Morales G."/>
            <person name="Gutierrez-Guerrero Y.T."/>
            <person name="Aguirre-Dugua X."/>
            <person name="Aguirre-Planter E."/>
            <person name="Tenaillon M.I."/>
            <person name="Lira-Saade R."/>
            <person name="Eguiarte L.E."/>
        </authorList>
    </citation>
    <scope>NUCLEOTIDE SEQUENCE [LARGE SCALE GENOMIC DNA]</scope>
    <source>
        <strain evidence="3">JBR-2021</strain>
    </source>
</reference>
<dbReference type="AlphaFoldDB" id="A0AAV6LV27"/>
<organism evidence="3 4">
    <name type="scientific">Cucurbita argyrosperma subsp. sororia</name>
    <dbReference type="NCBI Taxonomy" id="37648"/>
    <lineage>
        <taxon>Eukaryota</taxon>
        <taxon>Viridiplantae</taxon>
        <taxon>Streptophyta</taxon>
        <taxon>Embryophyta</taxon>
        <taxon>Tracheophyta</taxon>
        <taxon>Spermatophyta</taxon>
        <taxon>Magnoliopsida</taxon>
        <taxon>eudicotyledons</taxon>
        <taxon>Gunneridae</taxon>
        <taxon>Pentapetalae</taxon>
        <taxon>rosids</taxon>
        <taxon>fabids</taxon>
        <taxon>Cucurbitales</taxon>
        <taxon>Cucurbitaceae</taxon>
        <taxon>Cucurbiteae</taxon>
        <taxon>Cucurbita</taxon>
    </lineage>
</organism>
<dbReference type="Proteomes" id="UP000685013">
    <property type="component" value="Chromosome 20"/>
</dbReference>
<proteinExistence type="inferred from homology"/>
<accession>A0AAV6LV27</accession>
<evidence type="ECO:0000313" key="3">
    <source>
        <dbReference type="EMBL" id="KAG6570827.1"/>
    </source>
</evidence>
<dbReference type="PANTHER" id="PTHR31662:SF39">
    <property type="match status" value="1"/>
</dbReference>
<name>A0AAV6LV27_9ROSI</name>
<gene>
    <name evidence="3" type="ORF">SDJN03_29742</name>
</gene>
<dbReference type="Pfam" id="PF04504">
    <property type="entry name" value="GeBP-like_DBD"/>
    <property type="match status" value="1"/>
</dbReference>
<feature type="non-terminal residue" evidence="3">
    <location>
        <position position="1"/>
    </location>
</feature>
<evidence type="ECO:0000259" key="2">
    <source>
        <dbReference type="Pfam" id="PF04504"/>
    </source>
</evidence>
<protein>
    <recommendedName>
        <fullName evidence="2">Glabrous enhancer-binding protein-like DBD domain-containing protein</fullName>
    </recommendedName>
</protein>
<dbReference type="InterPro" id="IPR053932">
    <property type="entry name" value="GeBP-like_DBD"/>
</dbReference>
<comment type="caution">
    <text evidence="3">The sequence shown here is derived from an EMBL/GenBank/DDBJ whole genome shotgun (WGS) entry which is preliminary data.</text>
</comment>
<dbReference type="InterPro" id="IPR007592">
    <property type="entry name" value="GEBP"/>
</dbReference>
<dbReference type="GO" id="GO:0005634">
    <property type="term" value="C:nucleus"/>
    <property type="evidence" value="ECO:0007669"/>
    <property type="project" value="TreeGrafter"/>
</dbReference>
<feature type="domain" description="Glabrous enhancer-binding protein-like DBD" evidence="2">
    <location>
        <begin position="20"/>
        <end position="108"/>
    </location>
</feature>
<keyword evidence="4" id="KW-1185">Reference proteome</keyword>
<sequence>MSTPHRFPPSNASPETLTHFSEEDELNLLNCYLQIARSANPTSNSQPTLDSPALDRIETALRPKFTYSHIADKLHRLKLQYHKLARTKSLIKTPHHRRILEIGRSIWGKPPTSRTKPQAILRAIPRRIKQRSGSSKKGVDLNDFPVLLSEFSRRFPGNGVWKEGLRGMEEKSLRDMNEKWVLLHIEEAELKARRAALLQKQLRLADF</sequence>
<dbReference type="PANTHER" id="PTHR31662">
    <property type="entry name" value="BNAANNG10740D PROTEIN-RELATED"/>
    <property type="match status" value="1"/>
</dbReference>
<evidence type="ECO:0000256" key="1">
    <source>
        <dbReference type="ARBA" id="ARBA00010820"/>
    </source>
</evidence>
<dbReference type="EMBL" id="JAGKQH010000020">
    <property type="protein sequence ID" value="KAG6570827.1"/>
    <property type="molecule type" value="Genomic_DNA"/>
</dbReference>
<evidence type="ECO:0000313" key="4">
    <source>
        <dbReference type="Proteomes" id="UP000685013"/>
    </source>
</evidence>
<comment type="similarity">
    <text evidence="1">Belongs to the GeBP family.</text>
</comment>
<dbReference type="GO" id="GO:0006355">
    <property type="term" value="P:regulation of DNA-templated transcription"/>
    <property type="evidence" value="ECO:0007669"/>
    <property type="project" value="InterPro"/>
</dbReference>